<sequence length="249" mass="27458">MQLSLVQVSSVSNFRSQSTIPTLSNSNPSCLLLQKSIFPGSKLTLHRIFRYPKKISNGSTRASLLETPILWAGRICVFYALVKAGFAGSKSNPIVSGLDTGGVDVEYDDGADLGFSKWLQNIKGNKPDKDAADKRKLVSKWHPTTKGTLRRNYRIPSKAEGNRLLKAIASLLSDDDHFRDATSHKGCQIRRESAHGQSVCCNNVRALFDELPTPHLVVEITPFPAGPLTENDYLKAEKLERILRSGPNI</sequence>
<dbReference type="PANTHER" id="PTHR37229">
    <property type="entry name" value="6,7-DIMETHYL-8-RIBITYLLUMAZINE SYNTHASE"/>
    <property type="match status" value="1"/>
</dbReference>
<dbReference type="Proteomes" id="UP000516314">
    <property type="component" value="Chromosome 3"/>
</dbReference>
<dbReference type="EMBL" id="LR881468">
    <property type="protein sequence ID" value="CAD5324628.1"/>
    <property type="molecule type" value="Genomic_DNA"/>
</dbReference>
<accession>A0A7G2EPL2</accession>
<gene>
    <name evidence="1" type="ORF">AT9943_LOCUS12511</name>
</gene>
<evidence type="ECO:0000313" key="1">
    <source>
        <dbReference type="EMBL" id="CAD5324628.1"/>
    </source>
</evidence>
<evidence type="ECO:0000313" key="2">
    <source>
        <dbReference type="Proteomes" id="UP000516314"/>
    </source>
</evidence>
<dbReference type="PANTHER" id="PTHR37229:SF2">
    <property type="entry name" value="6,7-DIMETHYL-8-RIBITYLLUMAZINE SYNTHASE"/>
    <property type="match status" value="1"/>
</dbReference>
<reference evidence="1 2" key="1">
    <citation type="submission" date="2020-09" db="EMBL/GenBank/DDBJ databases">
        <authorList>
            <person name="Ashkenazy H."/>
        </authorList>
    </citation>
    <scope>NUCLEOTIDE SEQUENCE [LARGE SCALE GENOMIC DNA]</scope>
    <source>
        <strain evidence="2">cv. Cdm-0</strain>
    </source>
</reference>
<proteinExistence type="predicted"/>
<name>A0A7G2EPL2_ARATH</name>
<dbReference type="AlphaFoldDB" id="A0A7G2EPL2"/>
<organism evidence="1 2">
    <name type="scientific">Arabidopsis thaliana</name>
    <name type="common">Mouse-ear cress</name>
    <dbReference type="NCBI Taxonomy" id="3702"/>
    <lineage>
        <taxon>Eukaryota</taxon>
        <taxon>Viridiplantae</taxon>
        <taxon>Streptophyta</taxon>
        <taxon>Embryophyta</taxon>
        <taxon>Tracheophyta</taxon>
        <taxon>Spermatophyta</taxon>
        <taxon>Magnoliopsida</taxon>
        <taxon>eudicotyledons</taxon>
        <taxon>Gunneridae</taxon>
        <taxon>Pentapetalae</taxon>
        <taxon>rosids</taxon>
        <taxon>malvids</taxon>
        <taxon>Brassicales</taxon>
        <taxon>Brassicaceae</taxon>
        <taxon>Camelineae</taxon>
        <taxon>Arabidopsis</taxon>
    </lineage>
</organism>
<protein>
    <submittedName>
        <fullName evidence="1">(thale cress) hypothetical protein</fullName>
    </submittedName>
</protein>